<dbReference type="GO" id="GO:0005737">
    <property type="term" value="C:cytoplasm"/>
    <property type="evidence" value="ECO:0007669"/>
    <property type="project" value="UniProtKB-SubCell"/>
</dbReference>
<feature type="domain" description="Glycosyl hydrolase family 13 catalytic" evidence="18">
    <location>
        <begin position="92"/>
        <end position="461"/>
    </location>
</feature>
<dbReference type="UniPathway" id="UPA00299"/>
<evidence type="ECO:0000256" key="2">
    <source>
        <dbReference type="ARBA" id="ARBA00005199"/>
    </source>
</evidence>
<dbReference type="Gene3D" id="3.20.20.80">
    <property type="entry name" value="Glycosidases"/>
    <property type="match status" value="1"/>
</dbReference>
<comment type="pathway">
    <text evidence="2 14">Glycan biosynthesis; trehalose biosynthesis.</text>
</comment>
<evidence type="ECO:0000256" key="5">
    <source>
        <dbReference type="ARBA" id="ARBA00015938"/>
    </source>
</evidence>
<comment type="catalytic activity">
    <reaction evidence="12 14">
        <text>hydrolysis of (1-&gt;4)-alpha-D-glucosidic linkage in 4-alpha-D-[(1-&gt;4)-alpha-D-glucanosyl]n trehalose to yield trehalose and (1-&gt;4)-alpha-D-glucan.</text>
        <dbReference type="EC" id="3.2.1.141"/>
    </reaction>
</comment>
<evidence type="ECO:0000256" key="11">
    <source>
        <dbReference type="ARBA" id="ARBA00033284"/>
    </source>
</evidence>
<evidence type="ECO:0000256" key="10">
    <source>
        <dbReference type="ARBA" id="ARBA00032057"/>
    </source>
</evidence>
<feature type="active site" description="Nucleophile" evidence="15">
    <location>
        <position position="263"/>
    </location>
</feature>
<protein>
    <recommendedName>
        <fullName evidence="5 13">Malto-oligosyltrehalose trehalohydrolase</fullName>
        <shortName evidence="14">MTHase</shortName>
        <ecNumber evidence="4 13">3.2.1.141</ecNumber>
    </recommendedName>
    <alternativeName>
        <fullName evidence="11 14">4-alpha-D-((1-&gt;4)-alpha-D-glucano)trehalose trehalohydrolase</fullName>
    </alternativeName>
    <alternativeName>
        <fullName evidence="10 14">Maltooligosyl trehalose trehalohydrolase</fullName>
    </alternativeName>
</protein>
<dbReference type="Pfam" id="PF00128">
    <property type="entry name" value="Alpha-amylase"/>
    <property type="match status" value="1"/>
</dbReference>
<keyword evidence="9 14" id="KW-0326">Glycosidase</keyword>
<dbReference type="OrthoDB" id="9761875at2"/>
<evidence type="ECO:0000256" key="4">
    <source>
        <dbReference type="ARBA" id="ARBA00012268"/>
    </source>
</evidence>
<feature type="active site" description="Proton donor" evidence="15">
    <location>
        <position position="300"/>
    </location>
</feature>
<dbReference type="InterPro" id="IPR017853">
    <property type="entry name" value="GH"/>
</dbReference>
<comment type="subcellular location">
    <subcellularLocation>
        <location evidence="1 15">Cytoplasm</location>
    </subcellularLocation>
</comment>
<dbReference type="AlphaFoldDB" id="A0A1I2MM55"/>
<dbReference type="SUPFAM" id="SSF81296">
    <property type="entry name" value="E set domains"/>
    <property type="match status" value="1"/>
</dbReference>
<sequence length="615" mass="70144">MDAITKPVGAFYQTDSSCHFCVWAPEKESMMLRLVQPVERELKMKKDAWGYFTAEVAEVAPGALYFLNPDNEGDFPDPASFNQPEGVHGPSQVVDHTFNWTDGSWEGVPRQELIIYELHVGTFTPEGTFEAIIPRLPELKETGINALEIMPVAQFPGNRNWGYDGVFPFAVQNTYGGPEGLKKLVNACHAHGIGVLLDVVYNHLGPEGNYLEKFGPYFTDKYKTPWGKAINYDGAYSDGVRSYISDNPVYWFRHFHIDGLRLDAIHTIFDQSAETIWELINSKIAQAIEELQRPFFLIAESDLNSPRVVQEALSGGFGFSMQWLDDFHHALYVLLDEKGRPLYEDFGKMEQLAKAYTDGFVHSGEYVRFRKKTFGASSSHLPGDQFVAFVQNHDQVGNRVSGERLSVLVDFERLKLAAAALLLSPYIPMLFMGEEYGEEAPFLYFVSHSDKDLIRAVREGRKKEFEDFKWEKEPPDPQREQTFEQSKLNWDKRQKGKNGQLLQWHQNLISLRRNRIALQNYSKESIKAQPLGQQGFILSRHSKNKEQQLLCLFNLSDDEIKYSPAATPEKYKLVLNSKDERWVQQKEKAYQVPTHLAAGETLYLPPVSVLVFACG</sequence>
<accession>A0A1I2MM55</accession>
<keyword evidence="8" id="KW-0119">Carbohydrate metabolism</keyword>
<name>A0A1I2MM55_9BACT</name>
<organism evidence="19 20">
    <name type="scientific">Pontibacter chinhatensis</name>
    <dbReference type="NCBI Taxonomy" id="1436961"/>
    <lineage>
        <taxon>Bacteria</taxon>
        <taxon>Pseudomonadati</taxon>
        <taxon>Bacteroidota</taxon>
        <taxon>Cytophagia</taxon>
        <taxon>Cytophagales</taxon>
        <taxon>Hymenobacteraceae</taxon>
        <taxon>Pontibacter</taxon>
    </lineage>
</organism>
<proteinExistence type="inferred from homology"/>
<dbReference type="Gene3D" id="1.10.10.760">
    <property type="entry name" value="E-set domains of sugar-utilizing enzymes"/>
    <property type="match status" value="1"/>
</dbReference>
<dbReference type="InterPro" id="IPR044901">
    <property type="entry name" value="Trehalose_TreZ_E-set_sf"/>
</dbReference>
<evidence type="ECO:0000256" key="16">
    <source>
        <dbReference type="PIRSR" id="PIRSR006337-2"/>
    </source>
</evidence>
<dbReference type="RefSeq" id="WP_092098439.1">
    <property type="nucleotide sequence ID" value="NZ_FOOT01000001.1"/>
</dbReference>
<dbReference type="InterPro" id="IPR014756">
    <property type="entry name" value="Ig_E-set"/>
</dbReference>
<evidence type="ECO:0000256" key="17">
    <source>
        <dbReference type="PIRSR" id="PIRSR006337-3"/>
    </source>
</evidence>
<keyword evidence="6" id="KW-0963">Cytoplasm</keyword>
<dbReference type="SMART" id="SM00642">
    <property type="entry name" value="Aamy"/>
    <property type="match status" value="1"/>
</dbReference>
<dbReference type="Gene3D" id="2.60.40.10">
    <property type="entry name" value="Immunoglobulins"/>
    <property type="match status" value="1"/>
</dbReference>
<feature type="site" description="Transition state stabilizer" evidence="17">
    <location>
        <position position="394"/>
    </location>
</feature>
<evidence type="ECO:0000256" key="7">
    <source>
        <dbReference type="ARBA" id="ARBA00022801"/>
    </source>
</evidence>
<evidence type="ECO:0000256" key="14">
    <source>
        <dbReference type="PIRNR" id="PIRNR006337"/>
    </source>
</evidence>
<dbReference type="CDD" id="cd02853">
    <property type="entry name" value="E_set_MTHase_like_N"/>
    <property type="match status" value="1"/>
</dbReference>
<dbReference type="NCBIfam" id="TIGR02402">
    <property type="entry name" value="trehalose_TreZ"/>
    <property type="match status" value="1"/>
</dbReference>
<dbReference type="InterPro" id="IPR013783">
    <property type="entry name" value="Ig-like_fold"/>
</dbReference>
<evidence type="ECO:0000256" key="12">
    <source>
        <dbReference type="ARBA" id="ARBA00034013"/>
    </source>
</evidence>
<dbReference type="GO" id="GO:0033942">
    <property type="term" value="F:4-alpha-D-(1-&gt;4)-alpha-D-glucanotrehalose trehalohydrolase activity"/>
    <property type="evidence" value="ECO:0007669"/>
    <property type="project" value="UniProtKB-EC"/>
</dbReference>
<evidence type="ECO:0000256" key="9">
    <source>
        <dbReference type="ARBA" id="ARBA00023295"/>
    </source>
</evidence>
<feature type="binding site" evidence="16">
    <location>
        <begin position="261"/>
        <end position="266"/>
    </location>
    <ligand>
        <name>substrate</name>
    </ligand>
</feature>
<evidence type="ECO:0000256" key="15">
    <source>
        <dbReference type="PIRSR" id="PIRSR006337-1"/>
    </source>
</evidence>
<dbReference type="Proteomes" id="UP000198724">
    <property type="component" value="Unassembled WGS sequence"/>
</dbReference>
<dbReference type="GO" id="GO:0005992">
    <property type="term" value="P:trehalose biosynthetic process"/>
    <property type="evidence" value="ECO:0007669"/>
    <property type="project" value="UniProtKB-UniRule"/>
</dbReference>
<keyword evidence="20" id="KW-1185">Reference proteome</keyword>
<feature type="binding site" evidence="16">
    <location>
        <begin position="393"/>
        <end position="398"/>
    </location>
    <ligand>
        <name>substrate</name>
    </ligand>
</feature>
<feature type="binding site" evidence="16">
    <location>
        <begin position="325"/>
        <end position="329"/>
    </location>
    <ligand>
        <name>substrate</name>
    </ligand>
</feature>
<evidence type="ECO:0000256" key="6">
    <source>
        <dbReference type="ARBA" id="ARBA00022490"/>
    </source>
</evidence>
<comment type="similarity">
    <text evidence="3 14">Belongs to the glycosyl hydrolase 13 family.</text>
</comment>
<evidence type="ECO:0000256" key="8">
    <source>
        <dbReference type="ARBA" id="ARBA00023277"/>
    </source>
</evidence>
<dbReference type="SUPFAM" id="SSF51445">
    <property type="entry name" value="(Trans)glycosidases"/>
    <property type="match status" value="1"/>
</dbReference>
<evidence type="ECO:0000313" key="20">
    <source>
        <dbReference type="Proteomes" id="UP000198724"/>
    </source>
</evidence>
<gene>
    <name evidence="19" type="ORF">SAMN05421739_101371</name>
</gene>
<dbReference type="PANTHER" id="PTHR43651">
    <property type="entry name" value="1,4-ALPHA-GLUCAN-BRANCHING ENZYME"/>
    <property type="match status" value="1"/>
</dbReference>
<evidence type="ECO:0000256" key="13">
    <source>
        <dbReference type="NCBIfam" id="TIGR02402"/>
    </source>
</evidence>
<evidence type="ECO:0000256" key="1">
    <source>
        <dbReference type="ARBA" id="ARBA00004496"/>
    </source>
</evidence>
<dbReference type="InterPro" id="IPR012768">
    <property type="entry name" value="Trehalose_TreZ"/>
</dbReference>
<dbReference type="EC" id="3.2.1.141" evidence="4 13"/>
<evidence type="ECO:0000313" key="19">
    <source>
        <dbReference type="EMBL" id="SFF91779.1"/>
    </source>
</evidence>
<evidence type="ECO:0000256" key="3">
    <source>
        <dbReference type="ARBA" id="ARBA00008061"/>
    </source>
</evidence>
<dbReference type="CDD" id="cd11325">
    <property type="entry name" value="AmyAc_GTHase"/>
    <property type="match status" value="1"/>
</dbReference>
<dbReference type="STRING" id="1436961.SAMN05421739_101371"/>
<reference evidence="20" key="1">
    <citation type="submission" date="2016-10" db="EMBL/GenBank/DDBJ databases">
        <authorList>
            <person name="Varghese N."/>
            <person name="Submissions S."/>
        </authorList>
    </citation>
    <scope>NUCLEOTIDE SEQUENCE [LARGE SCALE GENOMIC DNA]</scope>
    <source>
        <strain evidence="20">LP51</strain>
    </source>
</reference>
<dbReference type="PANTHER" id="PTHR43651:SF11">
    <property type="entry name" value="MALTO-OLIGOSYLTREHALOSE TREHALOHYDROLASE"/>
    <property type="match status" value="1"/>
</dbReference>
<dbReference type="InterPro" id="IPR006047">
    <property type="entry name" value="GH13_cat_dom"/>
</dbReference>
<keyword evidence="7 14" id="KW-0378">Hydrolase</keyword>
<dbReference type="PIRSF" id="PIRSF006337">
    <property type="entry name" value="Trehalose_TreZ"/>
    <property type="match status" value="1"/>
</dbReference>
<evidence type="ECO:0000259" key="18">
    <source>
        <dbReference type="SMART" id="SM00642"/>
    </source>
</evidence>
<dbReference type="EMBL" id="FOOT01000001">
    <property type="protein sequence ID" value="SFF91779.1"/>
    <property type="molecule type" value="Genomic_DNA"/>
</dbReference>